<dbReference type="GO" id="GO:0006508">
    <property type="term" value="P:proteolysis"/>
    <property type="evidence" value="ECO:0007669"/>
    <property type="project" value="UniProtKB-KW"/>
</dbReference>
<dbReference type="PANTHER" id="PTHR37425">
    <property type="match status" value="1"/>
</dbReference>
<dbReference type="PANTHER" id="PTHR37425:SF1">
    <property type="entry name" value="OUTER MEMBRANE PROTEIN"/>
    <property type="match status" value="1"/>
</dbReference>
<comment type="similarity">
    <text evidence="11">Belongs to the peptidase M15 family.</text>
</comment>
<evidence type="ECO:0000256" key="5">
    <source>
        <dbReference type="ARBA" id="ARBA00022729"/>
    </source>
</evidence>
<dbReference type="AlphaFoldDB" id="C7LSC0"/>
<feature type="signal peptide" evidence="13">
    <location>
        <begin position="1"/>
        <end position="30"/>
    </location>
</feature>
<dbReference type="OrthoDB" id="9782994at2"/>
<accession>C7LSC0</accession>
<dbReference type="Pfam" id="PF05951">
    <property type="entry name" value="Peptidase_M15_2"/>
    <property type="match status" value="1"/>
</dbReference>
<comment type="pathway">
    <text evidence="2">Cell wall biogenesis; cell wall polysaccharide biosynthesis.</text>
</comment>
<dbReference type="RefSeq" id="WP_015774757.1">
    <property type="nucleotide sequence ID" value="NC_013173.1"/>
</dbReference>
<dbReference type="GO" id="GO:0051536">
    <property type="term" value="F:iron-sulfur cluster binding"/>
    <property type="evidence" value="ECO:0007669"/>
    <property type="project" value="UniProtKB-KW"/>
</dbReference>
<evidence type="ECO:0000256" key="10">
    <source>
        <dbReference type="ARBA" id="ARBA00023316"/>
    </source>
</evidence>
<keyword evidence="9" id="KW-0482">Metalloprotease</keyword>
<keyword evidence="8" id="KW-0411">Iron-sulfur</keyword>
<dbReference type="SUPFAM" id="SSF55166">
    <property type="entry name" value="Hedgehog/DD-peptidase"/>
    <property type="match status" value="1"/>
</dbReference>
<evidence type="ECO:0000256" key="7">
    <source>
        <dbReference type="ARBA" id="ARBA00022833"/>
    </source>
</evidence>
<dbReference type="InterPro" id="IPR009045">
    <property type="entry name" value="Zn_M74/Hedgehog-like"/>
</dbReference>
<feature type="chain" id="PRO_5002979556" description="Murein endopeptidase K" evidence="13">
    <location>
        <begin position="31"/>
        <end position="184"/>
    </location>
</feature>
<keyword evidence="10" id="KW-0961">Cell wall biogenesis/degradation</keyword>
<comment type="cofactor">
    <cofactor evidence="1">
        <name>Zn(2+)</name>
        <dbReference type="ChEBI" id="CHEBI:29105"/>
    </cofactor>
</comment>
<keyword evidence="4" id="KW-0479">Metal-binding</keyword>
<keyword evidence="8" id="KW-0408">Iron</keyword>
<dbReference type="GO" id="GO:0008237">
    <property type="term" value="F:metallopeptidase activity"/>
    <property type="evidence" value="ECO:0007669"/>
    <property type="project" value="UniProtKB-KW"/>
</dbReference>
<evidence type="ECO:0000256" key="13">
    <source>
        <dbReference type="SAM" id="SignalP"/>
    </source>
</evidence>
<dbReference type="Proteomes" id="UP000002216">
    <property type="component" value="Chromosome"/>
</dbReference>
<gene>
    <name evidence="14" type="ordered locus">Dbac_2591</name>
</gene>
<evidence type="ECO:0000256" key="2">
    <source>
        <dbReference type="ARBA" id="ARBA00004776"/>
    </source>
</evidence>
<dbReference type="PROSITE" id="PS51318">
    <property type="entry name" value="TAT"/>
    <property type="match status" value="1"/>
</dbReference>
<dbReference type="Gene3D" id="3.30.1380.10">
    <property type="match status" value="1"/>
</dbReference>
<dbReference type="KEGG" id="dba:Dbac_2591"/>
<evidence type="ECO:0000256" key="9">
    <source>
        <dbReference type="ARBA" id="ARBA00023049"/>
    </source>
</evidence>
<keyword evidence="5 13" id="KW-0732">Signal</keyword>
<dbReference type="EMBL" id="CP001629">
    <property type="protein sequence ID" value="ACU90668.1"/>
    <property type="molecule type" value="Genomic_DNA"/>
</dbReference>
<dbReference type="GO" id="GO:0046872">
    <property type="term" value="F:metal ion binding"/>
    <property type="evidence" value="ECO:0007669"/>
    <property type="project" value="UniProtKB-KW"/>
</dbReference>
<keyword evidence="6" id="KW-0378">Hydrolase</keyword>
<evidence type="ECO:0000313" key="15">
    <source>
        <dbReference type="Proteomes" id="UP000002216"/>
    </source>
</evidence>
<dbReference type="STRING" id="525897.Dbac_2591"/>
<keyword evidence="3" id="KW-0645">Protease</keyword>
<proteinExistence type="inferred from homology"/>
<evidence type="ECO:0000256" key="6">
    <source>
        <dbReference type="ARBA" id="ARBA00022801"/>
    </source>
</evidence>
<dbReference type="InterPro" id="IPR006311">
    <property type="entry name" value="TAT_signal"/>
</dbReference>
<evidence type="ECO:0000256" key="3">
    <source>
        <dbReference type="ARBA" id="ARBA00022670"/>
    </source>
</evidence>
<dbReference type="InterPro" id="IPR010275">
    <property type="entry name" value="MepK"/>
</dbReference>
<sequence length="184" mass="20425">MNHSRRHFLCRMANLAAAGIVLSAAPAALAALPSQTGARSLAFEHTHTREKLRIVYAVGDKYVPEALKKLNHLLRDHYSGQVCRMDPKLFDYLFRLKQTLGSDAPFQVISGYRCPATNTKLRQKSRGGVAKRSLHMEGKALDIRISGVSLHDLRDAAKASRRGGVGFYPQDKFVHVDTGAVRSW</sequence>
<name>C7LSC0_DESBD</name>
<evidence type="ECO:0000256" key="8">
    <source>
        <dbReference type="ARBA" id="ARBA00023014"/>
    </source>
</evidence>
<keyword evidence="7" id="KW-0862">Zinc</keyword>
<keyword evidence="15" id="KW-1185">Reference proteome</keyword>
<evidence type="ECO:0000256" key="12">
    <source>
        <dbReference type="ARBA" id="ARBA00093666"/>
    </source>
</evidence>
<protein>
    <recommendedName>
        <fullName evidence="12">Murein endopeptidase K</fullName>
    </recommendedName>
</protein>
<organism evidence="14 15">
    <name type="scientific">Desulfomicrobium baculatum (strain DSM 4028 / VKM B-1378 / X)</name>
    <name type="common">Desulfovibrio baculatus</name>
    <dbReference type="NCBI Taxonomy" id="525897"/>
    <lineage>
        <taxon>Bacteria</taxon>
        <taxon>Pseudomonadati</taxon>
        <taxon>Thermodesulfobacteriota</taxon>
        <taxon>Desulfovibrionia</taxon>
        <taxon>Desulfovibrionales</taxon>
        <taxon>Desulfomicrobiaceae</taxon>
        <taxon>Desulfomicrobium</taxon>
    </lineage>
</organism>
<dbReference type="GO" id="GO:0071555">
    <property type="term" value="P:cell wall organization"/>
    <property type="evidence" value="ECO:0007669"/>
    <property type="project" value="UniProtKB-KW"/>
</dbReference>
<dbReference type="eggNOG" id="COG3108">
    <property type="taxonomic scope" value="Bacteria"/>
</dbReference>
<evidence type="ECO:0000256" key="11">
    <source>
        <dbReference type="ARBA" id="ARBA00093448"/>
    </source>
</evidence>
<evidence type="ECO:0000256" key="4">
    <source>
        <dbReference type="ARBA" id="ARBA00022723"/>
    </source>
</evidence>
<evidence type="ECO:0000313" key="14">
    <source>
        <dbReference type="EMBL" id="ACU90668.1"/>
    </source>
</evidence>
<dbReference type="HOGENOM" id="CLU_080400_1_2_7"/>
<evidence type="ECO:0000256" key="1">
    <source>
        <dbReference type="ARBA" id="ARBA00001947"/>
    </source>
</evidence>
<reference evidence="14 15" key="1">
    <citation type="journal article" date="2009" name="Stand. Genomic Sci.">
        <title>Complete genome sequence of Desulfomicrobium baculatum type strain (X).</title>
        <authorList>
            <person name="Copeland A."/>
            <person name="Spring S."/>
            <person name="Goker M."/>
            <person name="Schneider S."/>
            <person name="Lapidus A."/>
            <person name="Del Rio T.G."/>
            <person name="Tice H."/>
            <person name="Cheng J.F."/>
            <person name="Chen F."/>
            <person name="Nolan M."/>
            <person name="Bruce D."/>
            <person name="Goodwin L."/>
            <person name="Pitluck S."/>
            <person name="Ivanova N."/>
            <person name="Mavrommatis K."/>
            <person name="Ovchinnikova G."/>
            <person name="Pati A."/>
            <person name="Chen A."/>
            <person name="Palaniappan K."/>
            <person name="Land M."/>
            <person name="Hauser L."/>
            <person name="Chang Y.J."/>
            <person name="Jeffries C.C."/>
            <person name="Meincke L."/>
            <person name="Sims D."/>
            <person name="Brettin T."/>
            <person name="Detter J.C."/>
            <person name="Han C."/>
            <person name="Chain P."/>
            <person name="Bristow J."/>
            <person name="Eisen J.A."/>
            <person name="Markowitz V."/>
            <person name="Hugenholtz P."/>
            <person name="Kyrpides N.C."/>
            <person name="Klenk H.P."/>
            <person name="Lucas S."/>
        </authorList>
    </citation>
    <scope>NUCLEOTIDE SEQUENCE [LARGE SCALE GENOMIC DNA]</scope>
    <source>
        <strain evidence="15">DSM 4028 / VKM B-1378 / X</strain>
    </source>
</reference>